<organism evidence="2 3">
    <name type="scientific">Amborella trichopoda</name>
    <dbReference type="NCBI Taxonomy" id="13333"/>
    <lineage>
        <taxon>Eukaryota</taxon>
        <taxon>Viridiplantae</taxon>
        <taxon>Streptophyta</taxon>
        <taxon>Embryophyta</taxon>
        <taxon>Tracheophyta</taxon>
        <taxon>Spermatophyta</taxon>
        <taxon>Magnoliopsida</taxon>
        <taxon>Amborellales</taxon>
        <taxon>Amborellaceae</taxon>
        <taxon>Amborella</taxon>
    </lineage>
</organism>
<keyword evidence="1" id="KW-1133">Transmembrane helix</keyword>
<gene>
    <name evidence="2" type="ORF">AMTR_s00052p00217200</name>
</gene>
<keyword evidence="1" id="KW-0472">Membrane</keyword>
<name>U5D226_AMBTC</name>
<dbReference type="EMBL" id="KI392446">
    <property type="protein sequence ID" value="ERN16474.1"/>
    <property type="molecule type" value="Genomic_DNA"/>
</dbReference>
<accession>U5D226</accession>
<sequence length="216" mass="24396">MQHLALLLTCFDNITTCSTRLALSSLIIYFISPTKIELLITMRVSHSTREIYDNGNWDPWISSNTIAMTIIIALINMHCDYTGCSPTPSHVFSAFSCSLFVSLVVLTFGSSGTGTRLSHYFPLLGRKSWRRWGSIFVHSVWIGYLGHTSLTFEVDFMGLFASCFVMVCAAKFQYTCIISRNGFKRATSVEKPENDDLVRMKCHISASEKPFEKNKM</sequence>
<proteinExistence type="predicted"/>
<evidence type="ECO:0000256" key="1">
    <source>
        <dbReference type="SAM" id="Phobius"/>
    </source>
</evidence>
<dbReference type="Proteomes" id="UP000017836">
    <property type="component" value="Unassembled WGS sequence"/>
</dbReference>
<keyword evidence="3" id="KW-1185">Reference proteome</keyword>
<feature type="transmembrane region" description="Helical" evidence="1">
    <location>
        <begin position="90"/>
        <end position="111"/>
    </location>
</feature>
<reference evidence="3" key="1">
    <citation type="journal article" date="2013" name="Science">
        <title>The Amborella genome and the evolution of flowering plants.</title>
        <authorList>
            <consortium name="Amborella Genome Project"/>
        </authorList>
    </citation>
    <scope>NUCLEOTIDE SEQUENCE [LARGE SCALE GENOMIC DNA]</scope>
</reference>
<dbReference type="Gramene" id="ERN16474">
    <property type="protein sequence ID" value="ERN16474"/>
    <property type="gene ID" value="AMTR_s00052p00217200"/>
</dbReference>
<feature type="transmembrane region" description="Helical" evidence="1">
    <location>
        <begin position="26"/>
        <end position="45"/>
    </location>
</feature>
<evidence type="ECO:0000313" key="2">
    <source>
        <dbReference type="EMBL" id="ERN16474.1"/>
    </source>
</evidence>
<feature type="transmembrane region" description="Helical" evidence="1">
    <location>
        <begin position="156"/>
        <end position="174"/>
    </location>
</feature>
<feature type="transmembrane region" description="Helical" evidence="1">
    <location>
        <begin position="57"/>
        <end position="78"/>
    </location>
</feature>
<protein>
    <submittedName>
        <fullName evidence="2">Uncharacterized protein</fullName>
    </submittedName>
</protein>
<keyword evidence="1" id="KW-0812">Transmembrane</keyword>
<dbReference type="HOGENOM" id="CLU_1279208_0_0_1"/>
<evidence type="ECO:0000313" key="3">
    <source>
        <dbReference type="Proteomes" id="UP000017836"/>
    </source>
</evidence>
<dbReference type="AlphaFoldDB" id="U5D226"/>